<dbReference type="EMBL" id="MHPJ01000012">
    <property type="protein sequence ID" value="OGZ78834.1"/>
    <property type="molecule type" value="Genomic_DNA"/>
</dbReference>
<keyword evidence="2" id="KW-1133">Transmembrane helix</keyword>
<dbReference type="Proteomes" id="UP000178650">
    <property type="component" value="Unassembled WGS sequence"/>
</dbReference>
<dbReference type="AlphaFoldDB" id="A0A1G2IVC8"/>
<dbReference type="InterPro" id="IPR007060">
    <property type="entry name" value="FtsL/DivIC"/>
</dbReference>
<feature type="coiled-coil region" evidence="1">
    <location>
        <begin position="45"/>
        <end position="79"/>
    </location>
</feature>
<dbReference type="STRING" id="1802223.A2358_01005"/>
<reference evidence="3 4" key="1">
    <citation type="journal article" date="2016" name="Nat. Commun.">
        <title>Thousands of microbial genomes shed light on interconnected biogeochemical processes in an aquifer system.</title>
        <authorList>
            <person name="Anantharaman K."/>
            <person name="Brown C.T."/>
            <person name="Hug L.A."/>
            <person name="Sharon I."/>
            <person name="Castelle C.J."/>
            <person name="Probst A.J."/>
            <person name="Thomas B.C."/>
            <person name="Singh A."/>
            <person name="Wilkins M.J."/>
            <person name="Karaoz U."/>
            <person name="Brodie E.L."/>
            <person name="Williams K.H."/>
            <person name="Hubbard S.S."/>
            <person name="Banfield J.F."/>
        </authorList>
    </citation>
    <scope>NUCLEOTIDE SEQUENCE [LARGE SCALE GENOMIC DNA]</scope>
</reference>
<evidence type="ECO:0000313" key="3">
    <source>
        <dbReference type="EMBL" id="OGZ78834.1"/>
    </source>
</evidence>
<proteinExistence type="predicted"/>
<sequence>MVADFNKKQKGEAVVNKLLFKAFGIIFLFVILILIIADLRIYQKKKDLVSQIDFYKKQIEEIKKNGESLKNQIANSDSKDYLEKIAYEQLNQQKPGEKEIIFVLPPKKEQAPPAPENFLNSWGGWLSGILGWLKSKF</sequence>
<dbReference type="Pfam" id="PF04977">
    <property type="entry name" value="DivIC"/>
    <property type="match status" value="1"/>
</dbReference>
<keyword evidence="2" id="KW-0812">Transmembrane</keyword>
<evidence type="ECO:0000256" key="2">
    <source>
        <dbReference type="SAM" id="Phobius"/>
    </source>
</evidence>
<keyword evidence="2" id="KW-0472">Membrane</keyword>
<gene>
    <name evidence="3" type="ORF">A2358_01005</name>
</gene>
<protein>
    <recommendedName>
        <fullName evidence="5">Cell division protein FtsL</fullName>
    </recommendedName>
</protein>
<evidence type="ECO:0000256" key="1">
    <source>
        <dbReference type="SAM" id="Coils"/>
    </source>
</evidence>
<comment type="caution">
    <text evidence="3">The sequence shown here is derived from an EMBL/GenBank/DDBJ whole genome shotgun (WGS) entry which is preliminary data.</text>
</comment>
<evidence type="ECO:0000313" key="4">
    <source>
        <dbReference type="Proteomes" id="UP000178650"/>
    </source>
</evidence>
<organism evidence="3 4">
    <name type="scientific">Candidatus Staskawiczbacteria bacterium RIFOXYB1_FULL_37_44</name>
    <dbReference type="NCBI Taxonomy" id="1802223"/>
    <lineage>
        <taxon>Bacteria</taxon>
        <taxon>Candidatus Staskawicziibacteriota</taxon>
    </lineage>
</organism>
<evidence type="ECO:0008006" key="5">
    <source>
        <dbReference type="Google" id="ProtNLM"/>
    </source>
</evidence>
<feature type="transmembrane region" description="Helical" evidence="2">
    <location>
        <begin position="18"/>
        <end position="37"/>
    </location>
</feature>
<name>A0A1G2IVC8_9BACT</name>
<accession>A0A1G2IVC8</accession>
<keyword evidence="1" id="KW-0175">Coiled coil</keyword>